<accession>A0A849SLP8</accession>
<protein>
    <submittedName>
        <fullName evidence="4">Peptidase</fullName>
    </submittedName>
</protein>
<dbReference type="Proteomes" id="UP000580839">
    <property type="component" value="Unassembled WGS sequence"/>
</dbReference>
<sequence length="564" mass="58545">MRLHTHRRRLVVVTLVALLFAAPAPSHAAITIVPTDGAGEGFNDPTAAAPVGGNPGTTLGQQRLNVFTQAASIWDALLNSTVEIRVRAAFDPLACSTTSGVLGSAGPNVVEFNFPGAGFAGTWYTSAQANQLAGVDLEVGQDDIVTTFNASIGIGSCLVGRNWYYGFDGNEGSNGIDLLPVLLHELGHGLGFLSLTNESNGNYFSGQPTVWDHFLMDDVSGKTWFQMTAAERALSAKNASHLVWSGPLVTSAAGAKLGLRPRVIATGALNSQFDANQATFGAPLTTGGFTAEVVDVNDGAGITNDACETPFVNAVAMAGKIALFDRGTCTIAQKALNAQANGAVGLVMVHNVAGTTGSMSAVVPGVTIPAVAVSQATGAIIRAALGSGTVSLTLGLDPTHRAGMNDAGRVMMYAPNPIQSGSSVSHWDVTATPNLLMEPNINADLTSDVDLAYQLFGDIGWFPQLLEAPQARGGELAIASAPNPSREGGVLRFRLPAASDVELAIFDVAGRRVARLVKGHLAGGAHEVRWSRRSDSGQRLSAGVYLARLRSGGVEQSTHIVLMD</sequence>
<feature type="domain" description="FlgD/Vpr Ig-like" evidence="3">
    <location>
        <begin position="493"/>
        <end position="546"/>
    </location>
</feature>
<comment type="caution">
    <text evidence="4">The sequence shown here is derived from an EMBL/GenBank/DDBJ whole genome shotgun (WGS) entry which is preliminary data.</text>
</comment>
<reference evidence="4 5" key="1">
    <citation type="submission" date="2020-04" db="EMBL/GenBank/DDBJ databases">
        <title>Metagenomic profiling of ammonia- and methane-oxidizing microorganisms in a Dutch drinking water treatment plant.</title>
        <authorList>
            <person name="Poghosyan L."/>
            <person name="Leucker S."/>
        </authorList>
    </citation>
    <scope>NUCLEOTIDE SEQUENCE [LARGE SCALE GENOMIC DNA]</scope>
    <source>
        <strain evidence="4">S-RSF-IL-03</strain>
    </source>
</reference>
<dbReference type="InterPro" id="IPR025965">
    <property type="entry name" value="FlgD/Vpr_Ig-like"/>
</dbReference>
<keyword evidence="1" id="KW-0732">Signal</keyword>
<dbReference type="Pfam" id="PF13860">
    <property type="entry name" value="FlgD_ig"/>
    <property type="match status" value="1"/>
</dbReference>
<evidence type="ECO:0000313" key="5">
    <source>
        <dbReference type="Proteomes" id="UP000580839"/>
    </source>
</evidence>
<organism evidence="4 5">
    <name type="scientific">Eiseniibacteriota bacterium</name>
    <dbReference type="NCBI Taxonomy" id="2212470"/>
    <lineage>
        <taxon>Bacteria</taxon>
        <taxon>Candidatus Eiseniibacteriota</taxon>
    </lineage>
</organism>
<dbReference type="SUPFAM" id="SSF52025">
    <property type="entry name" value="PA domain"/>
    <property type="match status" value="1"/>
</dbReference>
<dbReference type="EMBL" id="JABFRW010000137">
    <property type="protein sequence ID" value="NOT34683.1"/>
    <property type="molecule type" value="Genomic_DNA"/>
</dbReference>
<dbReference type="Gene3D" id="2.60.40.4070">
    <property type="match status" value="1"/>
</dbReference>
<dbReference type="SUPFAM" id="SSF55486">
    <property type="entry name" value="Metalloproteases ('zincins'), catalytic domain"/>
    <property type="match status" value="1"/>
</dbReference>
<feature type="domain" description="PA" evidence="2">
    <location>
        <begin position="290"/>
        <end position="380"/>
    </location>
</feature>
<evidence type="ECO:0000259" key="3">
    <source>
        <dbReference type="Pfam" id="PF13860"/>
    </source>
</evidence>
<dbReference type="CDD" id="cd04818">
    <property type="entry name" value="PA_subtilisin_1"/>
    <property type="match status" value="1"/>
</dbReference>
<dbReference type="Pfam" id="PF02225">
    <property type="entry name" value="PA"/>
    <property type="match status" value="1"/>
</dbReference>
<dbReference type="InterPro" id="IPR003137">
    <property type="entry name" value="PA_domain"/>
</dbReference>
<dbReference type="AlphaFoldDB" id="A0A849SLP8"/>
<name>A0A849SLP8_UNCEI</name>
<proteinExistence type="predicted"/>
<evidence type="ECO:0000256" key="1">
    <source>
        <dbReference type="SAM" id="SignalP"/>
    </source>
</evidence>
<feature type="chain" id="PRO_5032312382" evidence="1">
    <location>
        <begin position="29"/>
        <end position="564"/>
    </location>
</feature>
<dbReference type="InterPro" id="IPR046450">
    <property type="entry name" value="PA_dom_sf"/>
</dbReference>
<dbReference type="Gene3D" id="3.50.30.30">
    <property type="match status" value="1"/>
</dbReference>
<feature type="signal peptide" evidence="1">
    <location>
        <begin position="1"/>
        <end position="28"/>
    </location>
</feature>
<evidence type="ECO:0000259" key="2">
    <source>
        <dbReference type="Pfam" id="PF02225"/>
    </source>
</evidence>
<gene>
    <name evidence="4" type="ORF">HOP12_11010</name>
</gene>
<evidence type="ECO:0000313" key="4">
    <source>
        <dbReference type="EMBL" id="NOT34683.1"/>
    </source>
</evidence>